<sequence length="68" mass="6933">MGTAQQHASREDTESQAMAGLEERLLLQFLGAGKGKLQGVAPMGRGSLLKKILGVTAGSRGPSSGVVP</sequence>
<organism evidence="1 2">
    <name type="scientific">Zea mays</name>
    <name type="common">Maize</name>
    <dbReference type="NCBI Taxonomy" id="4577"/>
    <lineage>
        <taxon>Eukaryota</taxon>
        <taxon>Viridiplantae</taxon>
        <taxon>Streptophyta</taxon>
        <taxon>Embryophyta</taxon>
        <taxon>Tracheophyta</taxon>
        <taxon>Spermatophyta</taxon>
        <taxon>Magnoliopsida</taxon>
        <taxon>Liliopsida</taxon>
        <taxon>Poales</taxon>
        <taxon>Poaceae</taxon>
        <taxon>PACMAD clade</taxon>
        <taxon>Panicoideae</taxon>
        <taxon>Andropogonodae</taxon>
        <taxon>Andropogoneae</taxon>
        <taxon>Tripsacinae</taxon>
        <taxon>Zea</taxon>
    </lineage>
</organism>
<comment type="caution">
    <text evidence="1">The sequence shown here is derived from an EMBL/GenBank/DDBJ whole genome shotgun (WGS) entry which is preliminary data.</text>
</comment>
<dbReference type="EMBL" id="NCVQ01000009">
    <property type="protein sequence ID" value="PWZ08620.1"/>
    <property type="molecule type" value="Genomic_DNA"/>
</dbReference>
<dbReference type="AlphaFoldDB" id="A0A3L6DJ42"/>
<accession>A0A3L6DJ42</accession>
<name>A0A3L6DJ42_MAIZE</name>
<evidence type="ECO:0000313" key="2">
    <source>
        <dbReference type="Proteomes" id="UP000251960"/>
    </source>
</evidence>
<reference evidence="1 2" key="1">
    <citation type="journal article" date="2018" name="Nat. Genet.">
        <title>Extensive intraspecific gene order and gene structural variations between Mo17 and other maize genomes.</title>
        <authorList>
            <person name="Sun S."/>
            <person name="Zhou Y."/>
            <person name="Chen J."/>
            <person name="Shi J."/>
            <person name="Zhao H."/>
            <person name="Zhao H."/>
            <person name="Song W."/>
            <person name="Zhang M."/>
            <person name="Cui Y."/>
            <person name="Dong X."/>
            <person name="Liu H."/>
            <person name="Ma X."/>
            <person name="Jiao Y."/>
            <person name="Wang B."/>
            <person name="Wei X."/>
            <person name="Stein J.C."/>
            <person name="Glaubitz J.C."/>
            <person name="Lu F."/>
            <person name="Yu G."/>
            <person name="Liang C."/>
            <person name="Fengler K."/>
            <person name="Li B."/>
            <person name="Rafalski A."/>
            <person name="Schnable P.S."/>
            <person name="Ware D.H."/>
            <person name="Buckler E.S."/>
            <person name="Lai J."/>
        </authorList>
    </citation>
    <scope>NUCLEOTIDE SEQUENCE [LARGE SCALE GENOMIC DNA]</scope>
    <source>
        <strain evidence="2">cv. Missouri 17</strain>
        <tissue evidence="1">Seedling</tissue>
    </source>
</reference>
<proteinExistence type="predicted"/>
<evidence type="ECO:0000313" key="1">
    <source>
        <dbReference type="EMBL" id="PWZ08620.1"/>
    </source>
</evidence>
<protein>
    <submittedName>
        <fullName evidence="1">Uncharacterized protein</fullName>
    </submittedName>
</protein>
<dbReference type="Proteomes" id="UP000251960">
    <property type="component" value="Chromosome 8"/>
</dbReference>
<gene>
    <name evidence="1" type="ORF">Zm00014a_042013</name>
</gene>